<dbReference type="GO" id="GO:0047372">
    <property type="term" value="F:monoacylglycerol lipase activity"/>
    <property type="evidence" value="ECO:0007669"/>
    <property type="project" value="TreeGrafter"/>
</dbReference>
<evidence type="ECO:0000313" key="3">
    <source>
        <dbReference type="Proteomes" id="UP000681075"/>
    </source>
</evidence>
<gene>
    <name evidence="2" type="ORF">TMPK1_36130</name>
</gene>
<feature type="domain" description="AB hydrolase-1" evidence="1">
    <location>
        <begin position="284"/>
        <end position="396"/>
    </location>
</feature>
<dbReference type="Proteomes" id="UP000681075">
    <property type="component" value="Unassembled WGS sequence"/>
</dbReference>
<accession>A0A8S8XJM1</accession>
<dbReference type="InterPro" id="IPR000073">
    <property type="entry name" value="AB_hydrolase_1"/>
</dbReference>
<comment type="caution">
    <text evidence="2">The sequence shown here is derived from an EMBL/GenBank/DDBJ whole genome shotgun (WGS) entry which is preliminary data.</text>
</comment>
<reference evidence="2" key="1">
    <citation type="submission" date="2021-02" db="EMBL/GenBank/DDBJ databases">
        <title>Genome sequence of Rhodospirillales sp. strain TMPK1 isolated from soil.</title>
        <authorList>
            <person name="Nakai R."/>
            <person name="Kusada H."/>
            <person name="Tamaki H."/>
        </authorList>
    </citation>
    <scope>NUCLEOTIDE SEQUENCE</scope>
    <source>
        <strain evidence="2">TMPK1</strain>
    </source>
</reference>
<dbReference type="GO" id="GO:0046464">
    <property type="term" value="P:acylglycerol catabolic process"/>
    <property type="evidence" value="ECO:0007669"/>
    <property type="project" value="TreeGrafter"/>
</dbReference>
<dbReference type="EMBL" id="BOPV01000001">
    <property type="protein sequence ID" value="GIL41376.1"/>
    <property type="molecule type" value="Genomic_DNA"/>
</dbReference>
<organism evidence="2 3">
    <name type="scientific">Roseiterribacter gracilis</name>
    <dbReference type="NCBI Taxonomy" id="2812848"/>
    <lineage>
        <taxon>Bacteria</taxon>
        <taxon>Pseudomonadati</taxon>
        <taxon>Pseudomonadota</taxon>
        <taxon>Alphaproteobacteria</taxon>
        <taxon>Rhodospirillales</taxon>
        <taxon>Roseiterribacteraceae</taxon>
        <taxon>Roseiterribacter</taxon>
    </lineage>
</organism>
<dbReference type="Pfam" id="PF00561">
    <property type="entry name" value="Abhydrolase_1"/>
    <property type="match status" value="2"/>
</dbReference>
<name>A0A8S8XJM1_9PROT</name>
<dbReference type="SUPFAM" id="SSF53474">
    <property type="entry name" value="alpha/beta-Hydrolases"/>
    <property type="match status" value="2"/>
</dbReference>
<keyword evidence="3" id="KW-1185">Reference proteome</keyword>
<dbReference type="InterPro" id="IPR050266">
    <property type="entry name" value="AB_hydrolase_sf"/>
</dbReference>
<dbReference type="InterPro" id="IPR029058">
    <property type="entry name" value="AB_hydrolase_fold"/>
</dbReference>
<evidence type="ECO:0000313" key="2">
    <source>
        <dbReference type="EMBL" id="GIL41376.1"/>
    </source>
</evidence>
<dbReference type="PRINTS" id="PR00111">
    <property type="entry name" value="ABHYDROLASE"/>
</dbReference>
<proteinExistence type="predicted"/>
<feature type="domain" description="AB hydrolase-1" evidence="1">
    <location>
        <begin position="1"/>
        <end position="89"/>
    </location>
</feature>
<sequence>MVLLHQSPTSSREHESLLRRLAGEGFAVFAPDMAGYGLSDPHPLGAHVTIEALADDVAAFLDATGIATAGIYGFHTGGCIANEFARRHAARATVTIVGGFVCQTDEERAETLANYLPPFVPLADGTHLPWLWSRVKDQKIFYPWYQQDDAARLSLTVGTPAQLHATAMAFLDAGDSYRSAYGAAFRYRGVDSLPHIPGAHYIVSYEADPLYRHLDRLPSLASNIRIERCATPELATVKLIEILARHRAGIAPPPPAPQARRSAWIGDYAGAMRLRRNDDAAGDPIVLLHGAGESGRALTALAQPWIGRRRVLVPDLPGHGDSEELHADGIAATARVLRDALDAARVQRCDLIGRGFGAAVALELARLDPPLVHRLALLDLPPSDAALRDAMRAQDAPPLDPDFHGGHLSRAWHVARDRGLFFPWFDRRAETRIATAIDTQTIHDRAVDMLKAGAAGRAAMLATLDYDFERAAAAVTAPILRRLPGNDWG</sequence>
<dbReference type="PANTHER" id="PTHR43798:SF33">
    <property type="entry name" value="HYDROLASE, PUTATIVE (AFU_ORTHOLOGUE AFUA_2G14860)-RELATED"/>
    <property type="match status" value="1"/>
</dbReference>
<evidence type="ECO:0000259" key="1">
    <source>
        <dbReference type="Pfam" id="PF00561"/>
    </source>
</evidence>
<dbReference type="AlphaFoldDB" id="A0A8S8XJM1"/>
<protein>
    <recommendedName>
        <fullName evidence="1">AB hydrolase-1 domain-containing protein</fullName>
    </recommendedName>
</protein>
<dbReference type="Gene3D" id="3.40.50.1820">
    <property type="entry name" value="alpha/beta hydrolase"/>
    <property type="match status" value="2"/>
</dbReference>
<dbReference type="PANTHER" id="PTHR43798">
    <property type="entry name" value="MONOACYLGLYCEROL LIPASE"/>
    <property type="match status" value="1"/>
</dbReference>
<dbReference type="GO" id="GO:0016020">
    <property type="term" value="C:membrane"/>
    <property type="evidence" value="ECO:0007669"/>
    <property type="project" value="TreeGrafter"/>
</dbReference>